<reference evidence="3 4" key="1">
    <citation type="submission" date="2024-12" db="EMBL/GenBank/DDBJ databases">
        <title>Forecasting of Potato common scab and diversities of Pathogenic streptomyces spp. in china.</title>
        <authorList>
            <person name="Handique U."/>
            <person name="Wu J."/>
        </authorList>
    </citation>
    <scope>NUCLEOTIDE SEQUENCE [LARGE SCALE GENOMIC DNA]</scope>
    <source>
        <strain evidence="3 4">ZRIMU1530</strain>
    </source>
</reference>
<gene>
    <name evidence="3" type="ORF">ACKI18_34415</name>
</gene>
<feature type="chain" id="PRO_5047504116" description="Lipoprotein" evidence="2">
    <location>
        <begin position="30"/>
        <end position="258"/>
    </location>
</feature>
<keyword evidence="2" id="KW-0732">Signal</keyword>
<evidence type="ECO:0008006" key="5">
    <source>
        <dbReference type="Google" id="ProtNLM"/>
    </source>
</evidence>
<feature type="signal peptide" evidence="2">
    <location>
        <begin position="1"/>
        <end position="29"/>
    </location>
</feature>
<organism evidence="3 4">
    <name type="scientific">Streptomyces niveiscabiei</name>
    <dbReference type="NCBI Taxonomy" id="164115"/>
    <lineage>
        <taxon>Bacteria</taxon>
        <taxon>Bacillati</taxon>
        <taxon>Actinomycetota</taxon>
        <taxon>Actinomycetes</taxon>
        <taxon>Kitasatosporales</taxon>
        <taxon>Streptomycetaceae</taxon>
        <taxon>Streptomyces</taxon>
    </lineage>
</organism>
<evidence type="ECO:0000313" key="4">
    <source>
        <dbReference type="Proteomes" id="UP001631957"/>
    </source>
</evidence>
<dbReference type="Proteomes" id="UP001631957">
    <property type="component" value="Unassembled WGS sequence"/>
</dbReference>
<proteinExistence type="predicted"/>
<accession>A0ABW9I3N6</accession>
<feature type="region of interest" description="Disordered" evidence="1">
    <location>
        <begin position="190"/>
        <end position="214"/>
    </location>
</feature>
<dbReference type="PROSITE" id="PS51257">
    <property type="entry name" value="PROKAR_LIPOPROTEIN"/>
    <property type="match status" value="1"/>
</dbReference>
<evidence type="ECO:0000313" key="3">
    <source>
        <dbReference type="EMBL" id="MFM9613767.1"/>
    </source>
</evidence>
<protein>
    <recommendedName>
        <fullName evidence="5">Lipoprotein</fullName>
    </recommendedName>
</protein>
<name>A0ABW9I3N6_9ACTN</name>
<keyword evidence="4" id="KW-1185">Reference proteome</keyword>
<comment type="caution">
    <text evidence="3">The sequence shown here is derived from an EMBL/GenBank/DDBJ whole genome shotgun (WGS) entry which is preliminary data.</text>
</comment>
<sequence length="258" mass="27306">MRTQRLSRLPLAALALSALLTACTGPGEAARPLTADEAQRLALARFTTYRTGTAAMDLRVAAPGGTTEVRAVVDHRAHRAVGWYDAGGTPRLLAWSADGLAVARRGTYGEPAGGAGREAASGDAPSREAALREAARLNTASWDRRPYGRAPLDIALQLALSLAADRPDNAQLLAQSGPLHLREDTIDGRSYDVLAGPRPRPAATGRPPAGRSPVTYWVDAEGAVRRVAARLGDARTVTLDLTGERVRGSVPRGPWDRK</sequence>
<evidence type="ECO:0000256" key="1">
    <source>
        <dbReference type="SAM" id="MobiDB-lite"/>
    </source>
</evidence>
<dbReference type="RefSeq" id="WP_109363296.1">
    <property type="nucleotide sequence ID" value="NZ_JBJVNI010000022.1"/>
</dbReference>
<feature type="compositionally biased region" description="Low complexity" evidence="1">
    <location>
        <begin position="195"/>
        <end position="211"/>
    </location>
</feature>
<evidence type="ECO:0000256" key="2">
    <source>
        <dbReference type="SAM" id="SignalP"/>
    </source>
</evidence>
<dbReference type="EMBL" id="JBJVNI010000022">
    <property type="protein sequence ID" value="MFM9613767.1"/>
    <property type="molecule type" value="Genomic_DNA"/>
</dbReference>